<organism evidence="1 2">
    <name type="scientific">Thermithiobacillus plumbiphilus</name>
    <dbReference type="NCBI Taxonomy" id="1729899"/>
    <lineage>
        <taxon>Bacteria</taxon>
        <taxon>Pseudomonadati</taxon>
        <taxon>Pseudomonadota</taxon>
        <taxon>Acidithiobacillia</taxon>
        <taxon>Acidithiobacillales</taxon>
        <taxon>Thermithiobacillaceae</taxon>
        <taxon>Thermithiobacillus</taxon>
    </lineage>
</organism>
<protein>
    <recommendedName>
        <fullName evidence="3">CopG family transcriptional regulator</fullName>
    </recommendedName>
</protein>
<comment type="caution">
    <text evidence="1">The sequence shown here is derived from an EMBL/GenBank/DDBJ whole genome shotgun (WGS) entry which is preliminary data.</text>
</comment>
<name>A0ABU9D952_9PROT</name>
<dbReference type="EMBL" id="JBBPCO010000008">
    <property type="protein sequence ID" value="MEK8089909.1"/>
    <property type="molecule type" value="Genomic_DNA"/>
</dbReference>
<dbReference type="SUPFAM" id="SSF47598">
    <property type="entry name" value="Ribbon-helix-helix"/>
    <property type="match status" value="1"/>
</dbReference>
<accession>A0ABU9D952</accession>
<keyword evidence="2" id="KW-1185">Reference proteome</keyword>
<evidence type="ECO:0000313" key="2">
    <source>
        <dbReference type="Proteomes" id="UP001446205"/>
    </source>
</evidence>
<proteinExistence type="predicted"/>
<evidence type="ECO:0000313" key="1">
    <source>
        <dbReference type="EMBL" id="MEK8089909.1"/>
    </source>
</evidence>
<sequence>MAEKKKGAGGKLSRSETVTVRLDPKLKFAAEMAARKQRRTLSSFIEWAVEESLSHVVLRTGPGWQEHEMLTVAGLVQQVWDPEEPDRLVNLAMHHPDLLTHDEQLVWKVIVQTRAYWKDWELENRRIPYMPAIRQDWEFIAAFAAGDIGMHLPAAGDRDERLRNGKPDPED</sequence>
<gene>
    <name evidence="1" type="ORF">WOB96_09030</name>
</gene>
<evidence type="ECO:0008006" key="3">
    <source>
        <dbReference type="Google" id="ProtNLM"/>
    </source>
</evidence>
<dbReference type="RefSeq" id="WP_341370967.1">
    <property type="nucleotide sequence ID" value="NZ_JBBPCO010000008.1"/>
</dbReference>
<dbReference type="InterPro" id="IPR010985">
    <property type="entry name" value="Ribbon_hlx_hlx"/>
</dbReference>
<reference evidence="1 2" key="1">
    <citation type="submission" date="2024-04" db="EMBL/GenBank/DDBJ databases">
        <authorList>
            <person name="Abashina T."/>
            <person name="Shaikin A."/>
        </authorList>
    </citation>
    <scope>NUCLEOTIDE SEQUENCE [LARGE SCALE GENOMIC DNA]</scope>
    <source>
        <strain evidence="1 2">AAFK</strain>
    </source>
</reference>
<dbReference type="Proteomes" id="UP001446205">
    <property type="component" value="Unassembled WGS sequence"/>
</dbReference>